<sequence>MPLPPALAARLAKRGLLTTPATTENPSPGQVNEEIIAEDYDSKPNEHQSKDSYWAGIEGVNVDPIKGHDGCPNKYNIYHECSKFCVKTWKQGKTVPDENYLESKRKVLEHWPLPSGWEEVYDAGCGQHYFWNIHNNLVSWLPPSHPSATPSESAAHLREERLLKEGDDSDDTSEGSDQEVPQSRHDKFKGKERRERDLTHRRDKKRNRVKDNDLDPMDPAAYSDVPRGTWTAGLDTHAKTGVDTTASGSLYQMRPYPAPGAILAANAKTRPGSPPSKKTQPSSP</sequence>
<dbReference type="Gene3D" id="3.40.30.10">
    <property type="entry name" value="Glutaredoxin"/>
    <property type="match status" value="1"/>
</dbReference>
<organism evidence="3 4">
    <name type="scientific">Eumeta variegata</name>
    <name type="common">Bagworm moth</name>
    <name type="synonym">Eumeta japonica</name>
    <dbReference type="NCBI Taxonomy" id="151549"/>
    <lineage>
        <taxon>Eukaryota</taxon>
        <taxon>Metazoa</taxon>
        <taxon>Ecdysozoa</taxon>
        <taxon>Arthropoda</taxon>
        <taxon>Hexapoda</taxon>
        <taxon>Insecta</taxon>
        <taxon>Pterygota</taxon>
        <taxon>Neoptera</taxon>
        <taxon>Endopterygota</taxon>
        <taxon>Lepidoptera</taxon>
        <taxon>Glossata</taxon>
        <taxon>Ditrysia</taxon>
        <taxon>Tineoidea</taxon>
        <taxon>Psychidae</taxon>
        <taxon>Oiketicinae</taxon>
        <taxon>Eumeta</taxon>
    </lineage>
</organism>
<dbReference type="PROSITE" id="PS50020">
    <property type="entry name" value="WW_DOMAIN_2"/>
    <property type="match status" value="1"/>
</dbReference>
<reference evidence="3 4" key="1">
    <citation type="journal article" date="2019" name="Commun. Biol.">
        <title>The bagworm genome reveals a unique fibroin gene that provides high tensile strength.</title>
        <authorList>
            <person name="Kono N."/>
            <person name="Nakamura H."/>
            <person name="Ohtoshi R."/>
            <person name="Tomita M."/>
            <person name="Numata K."/>
            <person name="Arakawa K."/>
        </authorList>
    </citation>
    <scope>NUCLEOTIDE SEQUENCE [LARGE SCALE GENOMIC DNA]</scope>
</reference>
<accession>A0A4C1UEI6</accession>
<feature type="region of interest" description="Disordered" evidence="1">
    <location>
        <begin position="164"/>
        <end position="284"/>
    </location>
</feature>
<keyword evidence="4" id="KW-1185">Reference proteome</keyword>
<protein>
    <submittedName>
        <fullName evidence="3">Polyglutamine-binding protein 1</fullName>
    </submittedName>
</protein>
<feature type="compositionally biased region" description="Low complexity" evidence="1">
    <location>
        <begin position="275"/>
        <end position="284"/>
    </location>
</feature>
<comment type="caution">
    <text evidence="3">The sequence shown here is derived from an EMBL/GenBank/DDBJ whole genome shotgun (WGS) entry which is preliminary data.</text>
</comment>
<dbReference type="OrthoDB" id="42462at2759"/>
<dbReference type="Proteomes" id="UP000299102">
    <property type="component" value="Unassembled WGS sequence"/>
</dbReference>
<dbReference type="SUPFAM" id="SSF51045">
    <property type="entry name" value="WW domain"/>
    <property type="match status" value="1"/>
</dbReference>
<feature type="compositionally biased region" description="Acidic residues" evidence="1">
    <location>
        <begin position="167"/>
        <end position="177"/>
    </location>
</feature>
<evidence type="ECO:0000313" key="3">
    <source>
        <dbReference type="EMBL" id="GBP24366.1"/>
    </source>
</evidence>
<gene>
    <name evidence="3" type="primary">PQBP1</name>
    <name evidence="3" type="ORF">EVAR_9465_1</name>
</gene>
<dbReference type="InterPro" id="IPR001202">
    <property type="entry name" value="WW_dom"/>
</dbReference>
<dbReference type="CDD" id="cd00201">
    <property type="entry name" value="WW"/>
    <property type="match status" value="1"/>
</dbReference>
<evidence type="ECO:0000256" key="1">
    <source>
        <dbReference type="SAM" id="MobiDB-lite"/>
    </source>
</evidence>
<dbReference type="AlphaFoldDB" id="A0A4C1UEI6"/>
<dbReference type="InterPro" id="IPR036020">
    <property type="entry name" value="WW_dom_sf"/>
</dbReference>
<evidence type="ECO:0000313" key="4">
    <source>
        <dbReference type="Proteomes" id="UP000299102"/>
    </source>
</evidence>
<dbReference type="SMART" id="SM00456">
    <property type="entry name" value="WW"/>
    <property type="match status" value="1"/>
</dbReference>
<dbReference type="Pfam" id="PF00397">
    <property type="entry name" value="WW"/>
    <property type="match status" value="1"/>
</dbReference>
<dbReference type="Gene3D" id="2.20.70.10">
    <property type="match status" value="1"/>
</dbReference>
<dbReference type="STRING" id="151549.A0A4C1UEI6"/>
<dbReference type="EMBL" id="BGZK01000160">
    <property type="protein sequence ID" value="GBP24366.1"/>
    <property type="molecule type" value="Genomic_DNA"/>
</dbReference>
<proteinExistence type="predicted"/>
<feature type="domain" description="WW" evidence="2">
    <location>
        <begin position="111"/>
        <end position="145"/>
    </location>
</feature>
<name>A0A4C1UEI6_EUMVA</name>
<evidence type="ECO:0000259" key="2">
    <source>
        <dbReference type="PROSITE" id="PS50020"/>
    </source>
</evidence>